<dbReference type="eggNOG" id="KOG3135">
    <property type="taxonomic scope" value="Eukaryota"/>
</dbReference>
<accession>G0VII1</accession>
<dbReference type="Gene3D" id="3.40.50.360">
    <property type="match status" value="1"/>
</dbReference>
<dbReference type="OMA" id="HHGMLIM"/>
<feature type="region of interest" description="Disordered" evidence="2">
    <location>
        <begin position="205"/>
        <end position="268"/>
    </location>
</feature>
<dbReference type="GO" id="GO:0010181">
    <property type="term" value="F:FMN binding"/>
    <property type="evidence" value="ECO:0007669"/>
    <property type="project" value="InterPro"/>
</dbReference>
<protein>
    <recommendedName>
        <fullName evidence="3">Flavodoxin-like domain-containing protein</fullName>
    </recommendedName>
</protein>
<keyword evidence="5" id="KW-1185">Reference proteome</keyword>
<dbReference type="NCBIfam" id="TIGR01755">
    <property type="entry name" value="flav_wrbA"/>
    <property type="match status" value="1"/>
</dbReference>
<reference evidence="4 5" key="1">
    <citation type="journal article" date="2011" name="Proc. Natl. Acad. Sci. U.S.A.">
        <title>Evolutionary erosion of yeast sex chromosomes by mating-type switching accidents.</title>
        <authorList>
            <person name="Gordon J.L."/>
            <person name="Armisen D."/>
            <person name="Proux-Wera E."/>
            <person name="Oheigeartaigh S.S."/>
            <person name="Byrne K.P."/>
            <person name="Wolfe K.H."/>
        </authorList>
    </citation>
    <scope>NUCLEOTIDE SEQUENCE [LARGE SCALE GENOMIC DNA]</scope>
    <source>
        <strain evidence="5">ATCC 76901 / BCRC 22586 / CBS 4309 / NBRC 1992 / NRRL Y-12630</strain>
    </source>
</reference>
<dbReference type="GO" id="GO:0160020">
    <property type="term" value="P:positive regulation of ferroptosis"/>
    <property type="evidence" value="ECO:0007669"/>
    <property type="project" value="UniProtKB-ARBA"/>
</dbReference>
<name>G0VII1_NAUCA</name>
<dbReference type="InterPro" id="IPR029039">
    <property type="entry name" value="Flavoprotein-like_sf"/>
</dbReference>
<dbReference type="HOGENOM" id="CLU_051402_0_0_1"/>
<sequence>MVKIAIITYSMYGHIDKMAQNIKEGIISAGGMATIYRVEETLNDDVLKLMGAPPKPEGIPIATMETLKEYDAFLFGVPTRYGNVPAQWSAFWDKTGELWINGSLDGKMAGVFVSTGTYGGGQEATVKNFLNYLTHHGIVFVPLGYKETFAELGSLTEIHGGSPWGAGTLSGSDGTRTASELELMLAHTQGKVFFKRVSQYYGTSKTQGTTSATTATANKQTTPKTTAATGAGAGTAGTRGAAPNRGVQGTSNRQETHNQSGSDCCVLM</sequence>
<dbReference type="GO" id="GO:0032126">
    <property type="term" value="C:eisosome"/>
    <property type="evidence" value="ECO:0007669"/>
    <property type="project" value="UniProtKB-ARBA"/>
</dbReference>
<dbReference type="OrthoDB" id="504689at2759"/>
<dbReference type="PANTHER" id="PTHR30546:SF23">
    <property type="entry name" value="FLAVOPROTEIN-LIKE PROTEIN YCP4-RELATED"/>
    <property type="match status" value="1"/>
</dbReference>
<dbReference type="NCBIfam" id="NF002999">
    <property type="entry name" value="PRK03767.1"/>
    <property type="match status" value="1"/>
</dbReference>
<dbReference type="PANTHER" id="PTHR30546">
    <property type="entry name" value="FLAVODOXIN-RELATED PROTEIN WRBA-RELATED"/>
    <property type="match status" value="1"/>
</dbReference>
<feature type="domain" description="Flavodoxin-like" evidence="3">
    <location>
        <begin position="4"/>
        <end position="193"/>
    </location>
</feature>
<dbReference type="Proteomes" id="UP000001640">
    <property type="component" value="Chromosome 7"/>
</dbReference>
<dbReference type="EMBL" id="HE576758">
    <property type="protein sequence ID" value="CCC71216.1"/>
    <property type="molecule type" value="Genomic_DNA"/>
</dbReference>
<dbReference type="InterPro" id="IPR008254">
    <property type="entry name" value="Flavodoxin/NO_synth"/>
</dbReference>
<dbReference type="KEGG" id="ncs:NCAS_0G03290"/>
<dbReference type="GO" id="GO:0016020">
    <property type="term" value="C:membrane"/>
    <property type="evidence" value="ECO:0007669"/>
    <property type="project" value="TreeGrafter"/>
</dbReference>
<evidence type="ECO:0000313" key="5">
    <source>
        <dbReference type="Proteomes" id="UP000001640"/>
    </source>
</evidence>
<reference key="2">
    <citation type="submission" date="2011-08" db="EMBL/GenBank/DDBJ databases">
        <title>Genome sequence of Naumovozyma castellii.</title>
        <authorList>
            <person name="Gordon J.L."/>
            <person name="Armisen D."/>
            <person name="Proux-Wera E."/>
            <person name="OhEigeartaigh S.S."/>
            <person name="Byrne K.P."/>
            <person name="Wolfe K.H."/>
        </authorList>
    </citation>
    <scope>NUCLEOTIDE SEQUENCE</scope>
    <source>
        <strain>Type strain:CBS 4309</strain>
    </source>
</reference>
<dbReference type="AlphaFoldDB" id="G0VII1"/>
<evidence type="ECO:0000256" key="1">
    <source>
        <dbReference type="ARBA" id="ARBA00006961"/>
    </source>
</evidence>
<dbReference type="PROSITE" id="PS50902">
    <property type="entry name" value="FLAVODOXIN_LIKE"/>
    <property type="match status" value="1"/>
</dbReference>
<organism evidence="4 5">
    <name type="scientific">Naumovozyma castellii</name>
    <name type="common">Yeast</name>
    <name type="synonym">Saccharomyces castellii</name>
    <dbReference type="NCBI Taxonomy" id="27288"/>
    <lineage>
        <taxon>Eukaryota</taxon>
        <taxon>Fungi</taxon>
        <taxon>Dikarya</taxon>
        <taxon>Ascomycota</taxon>
        <taxon>Saccharomycotina</taxon>
        <taxon>Saccharomycetes</taxon>
        <taxon>Saccharomycetales</taxon>
        <taxon>Saccharomycetaceae</taxon>
        <taxon>Naumovozyma</taxon>
    </lineage>
</organism>
<dbReference type="GeneID" id="96904881"/>
<dbReference type="Pfam" id="PF00258">
    <property type="entry name" value="Flavodoxin_1"/>
    <property type="match status" value="1"/>
</dbReference>
<feature type="compositionally biased region" description="Low complexity" evidence="2">
    <location>
        <begin position="205"/>
        <end position="230"/>
    </location>
</feature>
<dbReference type="RefSeq" id="XP_003677568.1">
    <property type="nucleotide sequence ID" value="XM_003677520.1"/>
</dbReference>
<evidence type="ECO:0000256" key="2">
    <source>
        <dbReference type="SAM" id="MobiDB-lite"/>
    </source>
</evidence>
<comment type="similarity">
    <text evidence="1">Belongs to the WrbA family.</text>
</comment>
<dbReference type="GO" id="GO:0003955">
    <property type="term" value="F:NAD(P)H dehydrogenase (quinone) activity"/>
    <property type="evidence" value="ECO:0007669"/>
    <property type="project" value="InterPro"/>
</dbReference>
<dbReference type="InterPro" id="IPR010089">
    <property type="entry name" value="Flavoprotein_WrbA-like"/>
</dbReference>
<gene>
    <name evidence="4" type="primary">NCAS0G03290</name>
    <name evidence="4" type="ordered locus">NCAS_0G03290</name>
</gene>
<dbReference type="InParanoid" id="G0VII1"/>
<dbReference type="FunFam" id="3.40.50.360:FF:000001">
    <property type="entry name" value="NAD(P)H dehydrogenase (Quinone) FQR1-like"/>
    <property type="match status" value="1"/>
</dbReference>
<dbReference type="SUPFAM" id="SSF52218">
    <property type="entry name" value="Flavoproteins"/>
    <property type="match status" value="1"/>
</dbReference>
<dbReference type="STRING" id="1064592.G0VII1"/>
<proteinExistence type="inferred from homology"/>
<feature type="compositionally biased region" description="Polar residues" evidence="2">
    <location>
        <begin position="247"/>
        <end position="262"/>
    </location>
</feature>
<evidence type="ECO:0000313" key="4">
    <source>
        <dbReference type="EMBL" id="CCC71216.1"/>
    </source>
</evidence>
<evidence type="ECO:0000259" key="3">
    <source>
        <dbReference type="PROSITE" id="PS50902"/>
    </source>
</evidence>